<dbReference type="AlphaFoldDB" id="A0A3N4QB50"/>
<dbReference type="EMBL" id="RPDH01000001">
    <property type="protein sequence ID" value="RPE13207.1"/>
    <property type="molecule type" value="Genomic_DNA"/>
</dbReference>
<protein>
    <recommendedName>
        <fullName evidence="2">PIN like domain-containing protein</fullName>
    </recommendedName>
</protein>
<feature type="region of interest" description="Disordered" evidence="1">
    <location>
        <begin position="372"/>
        <end position="406"/>
    </location>
</feature>
<evidence type="ECO:0000259" key="2">
    <source>
        <dbReference type="Pfam" id="PF18476"/>
    </source>
</evidence>
<reference evidence="3 4" key="1">
    <citation type="submission" date="2018-11" db="EMBL/GenBank/DDBJ databases">
        <title>Chitinophaga lutea sp.nov., isolate from arsenic contaminated soil.</title>
        <authorList>
            <person name="Zong Y."/>
        </authorList>
    </citation>
    <scope>NUCLEOTIDE SEQUENCE [LARGE SCALE GENOMIC DNA]</scope>
    <source>
        <strain evidence="3 4">ZY74</strain>
    </source>
</reference>
<dbReference type="Pfam" id="PF18476">
    <property type="entry name" value="PIN_8"/>
    <property type="match status" value="1"/>
</dbReference>
<name>A0A3N4QB50_9BACT</name>
<keyword evidence="4" id="KW-1185">Reference proteome</keyword>
<evidence type="ECO:0000256" key="1">
    <source>
        <dbReference type="SAM" id="MobiDB-lite"/>
    </source>
</evidence>
<dbReference type="InterPro" id="IPR041578">
    <property type="entry name" value="PIN_8"/>
</dbReference>
<dbReference type="Proteomes" id="UP000278351">
    <property type="component" value="Unassembled WGS sequence"/>
</dbReference>
<dbReference type="OrthoDB" id="9182727at2"/>
<dbReference type="RefSeq" id="WP_123845726.1">
    <property type="nucleotide sequence ID" value="NZ_RPDH01000001.1"/>
</dbReference>
<feature type="domain" description="PIN like" evidence="2">
    <location>
        <begin position="25"/>
        <end position="236"/>
    </location>
</feature>
<feature type="compositionally biased region" description="Basic and acidic residues" evidence="1">
    <location>
        <begin position="376"/>
        <end position="395"/>
    </location>
</feature>
<gene>
    <name evidence="3" type="ORF">EGT74_06660</name>
</gene>
<proteinExistence type="predicted"/>
<organism evidence="3 4">
    <name type="scientific">Chitinophaga lutea</name>
    <dbReference type="NCBI Taxonomy" id="2488634"/>
    <lineage>
        <taxon>Bacteria</taxon>
        <taxon>Pseudomonadati</taxon>
        <taxon>Bacteroidota</taxon>
        <taxon>Chitinophagia</taxon>
        <taxon>Chitinophagales</taxon>
        <taxon>Chitinophagaceae</taxon>
        <taxon>Chitinophaga</taxon>
    </lineage>
</organism>
<sequence>MKSLFRGYYKLTSEEINEVWKKGFISLDTNVLFNFYRYSENTRIEIFRVLKTFGNQLWLPYNVAQEFHKGRIEVIAGEVKTYEDAIKNFSELEKSILQNKRSPHLSDSIVEAFKNNFKACVEDLGAKRDFYNKLLHEDAILSEITELFDGKVGKPMNAEEIKLIEKEGEERYKNKVPPGYEDAAKQTNKFGDLFIWKQLIARSKETAQPFIFISDDIKDDWWLRSRGQSISPRPELQQELFEFSGQILILYTSDRFLDRYSESTKGHAKVEEAVIEEVRSVGSLPSKAPENENDRLNRSVYEKIVTLLLSKEFNTFNKFNNTINSQDFKDFTKNAQMVSFFHDYLHAMSQKTELPKIYFSIDSLHDGFNIDNNLNEESKNNSKDNSTNDRNHEENGAADNQDAPSL</sequence>
<evidence type="ECO:0000313" key="4">
    <source>
        <dbReference type="Proteomes" id="UP000278351"/>
    </source>
</evidence>
<evidence type="ECO:0000313" key="3">
    <source>
        <dbReference type="EMBL" id="RPE13207.1"/>
    </source>
</evidence>
<comment type="caution">
    <text evidence="3">The sequence shown here is derived from an EMBL/GenBank/DDBJ whole genome shotgun (WGS) entry which is preliminary data.</text>
</comment>
<accession>A0A3N4QB50</accession>